<dbReference type="PANTHER" id="PTHR43056">
    <property type="entry name" value="PEPTIDASE S9 PROLYL OLIGOPEPTIDASE"/>
    <property type="match status" value="1"/>
</dbReference>
<comment type="caution">
    <text evidence="3">The sequence shown here is derived from an EMBL/GenBank/DDBJ whole genome shotgun (WGS) entry which is preliminary data.</text>
</comment>
<accession>A0ABW2LNQ2</accession>
<dbReference type="RefSeq" id="WP_380671473.1">
    <property type="nucleotide sequence ID" value="NZ_JBHTCJ010000012.1"/>
</dbReference>
<dbReference type="SUPFAM" id="SSF53474">
    <property type="entry name" value="alpha/beta-Hydrolases"/>
    <property type="match status" value="1"/>
</dbReference>
<dbReference type="InterPro" id="IPR050585">
    <property type="entry name" value="Xaa-Pro_dipeptidyl-ppase/CocE"/>
</dbReference>
<gene>
    <name evidence="3" type="ORF">ACFQRI_20980</name>
</gene>
<protein>
    <submittedName>
        <fullName evidence="3">CocE/NonD family hydrolase</fullName>
    </submittedName>
</protein>
<evidence type="ECO:0000259" key="2">
    <source>
        <dbReference type="SMART" id="SM00939"/>
    </source>
</evidence>
<dbReference type="InterPro" id="IPR029058">
    <property type="entry name" value="AB_hydrolase_fold"/>
</dbReference>
<dbReference type="Gene3D" id="1.10.3020.10">
    <property type="entry name" value="alpha-amino acid ester hydrolase ( Helical cap domain)"/>
    <property type="match status" value="1"/>
</dbReference>
<name>A0ABW2LNQ2_9PSEU</name>
<keyword evidence="4" id="KW-1185">Reference proteome</keyword>
<dbReference type="InterPro" id="IPR008979">
    <property type="entry name" value="Galactose-bd-like_sf"/>
</dbReference>
<dbReference type="InterPro" id="IPR000383">
    <property type="entry name" value="Xaa-Pro-like_dom"/>
</dbReference>
<dbReference type="InterPro" id="IPR013736">
    <property type="entry name" value="Xaa-Pro_dipept_C"/>
</dbReference>
<dbReference type="SUPFAM" id="SSF49785">
    <property type="entry name" value="Galactose-binding domain-like"/>
    <property type="match status" value="1"/>
</dbReference>
<dbReference type="GO" id="GO:0016787">
    <property type="term" value="F:hydrolase activity"/>
    <property type="evidence" value="ECO:0007669"/>
    <property type="project" value="UniProtKB-KW"/>
</dbReference>
<dbReference type="EMBL" id="JBHTCJ010000012">
    <property type="protein sequence ID" value="MFC7343887.1"/>
    <property type="molecule type" value="Genomic_DNA"/>
</dbReference>
<organism evidence="3 4">
    <name type="scientific">Saccharopolyspora griseoalba</name>
    <dbReference type="NCBI Taxonomy" id="1431848"/>
    <lineage>
        <taxon>Bacteria</taxon>
        <taxon>Bacillati</taxon>
        <taxon>Actinomycetota</taxon>
        <taxon>Actinomycetes</taxon>
        <taxon>Pseudonocardiales</taxon>
        <taxon>Pseudonocardiaceae</taxon>
        <taxon>Saccharopolyspora</taxon>
    </lineage>
</organism>
<dbReference type="Pfam" id="PF08530">
    <property type="entry name" value="PepX_C"/>
    <property type="match status" value="1"/>
</dbReference>
<dbReference type="SMART" id="SM00939">
    <property type="entry name" value="PepX_C"/>
    <property type="match status" value="1"/>
</dbReference>
<evidence type="ECO:0000313" key="4">
    <source>
        <dbReference type="Proteomes" id="UP001596504"/>
    </source>
</evidence>
<dbReference type="Pfam" id="PF02129">
    <property type="entry name" value="Peptidase_S15"/>
    <property type="match status" value="1"/>
</dbReference>
<dbReference type="Proteomes" id="UP001596504">
    <property type="component" value="Unassembled WGS sequence"/>
</dbReference>
<evidence type="ECO:0000313" key="3">
    <source>
        <dbReference type="EMBL" id="MFC7343887.1"/>
    </source>
</evidence>
<dbReference type="InterPro" id="IPR005674">
    <property type="entry name" value="CocE/Ser_esterase"/>
</dbReference>
<sequence length="654" mass="73913">MSDGARLSARIWKPVDSDAHPVPAVLEYIPYRHRDITAVRDSIHHPYLAGHGYACVRVDLRGSGNSDGVLTDEYLEQELHDGEEALAWSAAQPWCTGRTGMVGISWGGFNALQIAARRPPSLSAIAALCCADDRYADDVHYMGGCLLSDNLSWASVMFADTSCPPDPEVVGERWMRMWRERLEGSGLWLDAWLRHQRRDDYWRHGSVCEDFGDIACPVLAVSGWADGYSNAVFRLMQHLDVPRRGLIGPWSHKYPHIGEPGPAIGFLQELVRWWDRWLKDVDNAVMEAPRLCTWMQESMPPSTSYEERPGRWVGEPSWPSPNVRRQRYPLGHYRIERPGEQAPRETPLTVSSPLSVGQYGGKWCSYNAPPDLPYDQREEDGGSLVFDSDPLPERCEILGGPLVELSVEVDRPVAMLAARLSDVSPDGQATRVTYGLLNLTHRDGHEEPKPLEPGVRHRVQLRMNGVAQAFPPGHRIRLALSTSYWPLAWPPPEPVRITVHPGESEIELPVRPPESEELPADLFGEPEGAPEISTHQVEPGEQRWRVSRDLVEYGAALEVVKDLGVLHFDAIDLDLERRAEETYSWVADDFGSVRGHIEWTMRFSRGEWTVSTTTRTTLSSTATEFLLHAELDAYVDDRRVFCRDWDRRIPRDHV</sequence>
<proteinExistence type="predicted"/>
<reference evidence="4" key="1">
    <citation type="journal article" date="2019" name="Int. J. Syst. Evol. Microbiol.">
        <title>The Global Catalogue of Microorganisms (GCM) 10K type strain sequencing project: providing services to taxonomists for standard genome sequencing and annotation.</title>
        <authorList>
            <consortium name="The Broad Institute Genomics Platform"/>
            <consortium name="The Broad Institute Genome Sequencing Center for Infectious Disease"/>
            <person name="Wu L."/>
            <person name="Ma J."/>
        </authorList>
    </citation>
    <scope>NUCLEOTIDE SEQUENCE [LARGE SCALE GENOMIC DNA]</scope>
    <source>
        <strain evidence="4">WLHS5</strain>
    </source>
</reference>
<evidence type="ECO:0000256" key="1">
    <source>
        <dbReference type="ARBA" id="ARBA00022801"/>
    </source>
</evidence>
<dbReference type="Gene3D" id="3.40.50.1820">
    <property type="entry name" value="alpha/beta hydrolase"/>
    <property type="match status" value="1"/>
</dbReference>
<keyword evidence="1 3" id="KW-0378">Hydrolase</keyword>
<dbReference type="NCBIfam" id="TIGR00976">
    <property type="entry name" value="CocE_NonD"/>
    <property type="match status" value="1"/>
</dbReference>
<feature type="domain" description="Xaa-Pro dipeptidyl-peptidase C-terminal" evidence="2">
    <location>
        <begin position="271"/>
        <end position="529"/>
    </location>
</feature>
<dbReference type="PANTHER" id="PTHR43056:SF10">
    <property type="entry name" value="COCE_NOND FAMILY, PUTATIVE (AFU_ORTHOLOGUE AFUA_7G00600)-RELATED"/>
    <property type="match status" value="1"/>
</dbReference>
<dbReference type="Gene3D" id="2.60.120.260">
    <property type="entry name" value="Galactose-binding domain-like"/>
    <property type="match status" value="1"/>
</dbReference>